<evidence type="ECO:0000313" key="4">
    <source>
        <dbReference type="WBParaSite" id="SCUD_0001832301-mRNA-1"/>
    </source>
</evidence>
<organism evidence="4">
    <name type="scientific">Schistosoma curassoni</name>
    <dbReference type="NCBI Taxonomy" id="6186"/>
    <lineage>
        <taxon>Eukaryota</taxon>
        <taxon>Metazoa</taxon>
        <taxon>Spiralia</taxon>
        <taxon>Lophotrochozoa</taxon>
        <taxon>Platyhelminthes</taxon>
        <taxon>Trematoda</taxon>
        <taxon>Digenea</taxon>
        <taxon>Strigeidida</taxon>
        <taxon>Schistosomatoidea</taxon>
        <taxon>Schistosomatidae</taxon>
        <taxon>Schistosoma</taxon>
    </lineage>
</organism>
<dbReference type="WBParaSite" id="SCUD_0001832301-mRNA-1">
    <property type="protein sequence ID" value="SCUD_0001832301-mRNA-1"/>
    <property type="gene ID" value="SCUD_0001832301"/>
</dbReference>
<dbReference type="SUPFAM" id="SSF81383">
    <property type="entry name" value="F-box domain"/>
    <property type="match status" value="1"/>
</dbReference>
<dbReference type="Proteomes" id="UP000279833">
    <property type="component" value="Unassembled WGS sequence"/>
</dbReference>
<protein>
    <submittedName>
        <fullName evidence="4">F-box domain-containing protein</fullName>
    </submittedName>
</protein>
<reference evidence="4" key="1">
    <citation type="submission" date="2016-06" db="UniProtKB">
        <authorList>
            <consortium name="WormBaseParasite"/>
        </authorList>
    </citation>
    <scope>IDENTIFICATION</scope>
</reference>
<evidence type="ECO:0000313" key="2">
    <source>
        <dbReference type="EMBL" id="VDP65444.1"/>
    </source>
</evidence>
<reference evidence="2 3" key="2">
    <citation type="submission" date="2018-11" db="EMBL/GenBank/DDBJ databases">
        <authorList>
            <consortium name="Pathogen Informatics"/>
        </authorList>
    </citation>
    <scope>NUCLEOTIDE SEQUENCE [LARGE SCALE GENOMIC DNA]</scope>
    <source>
        <strain evidence="2">Dakar</strain>
        <strain evidence="3">Dakar, Senegal</strain>
    </source>
</reference>
<dbReference type="InterPro" id="IPR036047">
    <property type="entry name" value="F-box-like_dom_sf"/>
</dbReference>
<gene>
    <name evidence="2" type="ORF">SCUD_LOCUS18320</name>
</gene>
<proteinExistence type="predicted"/>
<dbReference type="EMBL" id="UZAK01040867">
    <property type="protein sequence ID" value="VDP65444.1"/>
    <property type="molecule type" value="Genomic_DNA"/>
</dbReference>
<evidence type="ECO:0000313" key="3">
    <source>
        <dbReference type="Proteomes" id="UP000279833"/>
    </source>
</evidence>
<name>A0A183KTD0_9TREM</name>
<dbReference type="InterPro" id="IPR001810">
    <property type="entry name" value="F-box_dom"/>
</dbReference>
<sequence length="234" mass="26487">MKRCTNATLGLCGPGRKQLRHHFSDSSSSYRCLSGISILPFDIKCQILSLVEISDLVNLWEVSKDFQLTIEKYCNSSRCPQLSQFYDPHNHELHSAFNSRFTVTLYKHAGVDPQSELTLRLFLRKTFLDPNALPQMYDEINSPSSSISNTKQYLSSDNCSLTIQYDALQNLHPSEAHSKTSWTHETISYHVSPRYPSDNSLLTSVSSSSNYSDNGFSSGDLLTLTQLPRLVYLF</sequence>
<dbReference type="AlphaFoldDB" id="A0A183KTD0"/>
<keyword evidence="3" id="KW-1185">Reference proteome</keyword>
<evidence type="ECO:0000259" key="1">
    <source>
        <dbReference type="Pfam" id="PF00646"/>
    </source>
</evidence>
<feature type="domain" description="F-box" evidence="1">
    <location>
        <begin position="36"/>
        <end position="71"/>
    </location>
</feature>
<dbReference type="Pfam" id="PF00646">
    <property type="entry name" value="F-box"/>
    <property type="match status" value="1"/>
</dbReference>
<dbReference type="STRING" id="6186.A0A183KTD0"/>
<accession>A0A183KTD0</accession>